<evidence type="ECO:0000313" key="1">
    <source>
        <dbReference type="EMBL" id="RID70411.1"/>
    </source>
</evidence>
<evidence type="ECO:0000313" key="2">
    <source>
        <dbReference type="Proteomes" id="UP000264353"/>
    </source>
</evidence>
<name>A0A397ZY30_BRACM</name>
<proteinExistence type="predicted"/>
<dbReference type="EMBL" id="CM010630">
    <property type="protein sequence ID" value="RID70411.1"/>
    <property type="molecule type" value="Genomic_DNA"/>
</dbReference>
<accession>A0A397ZY30</accession>
<sequence length="152" mass="17226">MRSTQINHNIPTEEAPLATILLLSLSLSSTVNSFFSDQIQSKSALRERSILVLRLCGRACVAGEAKLPSDPIAEGEPNRSERNRDRSYYVLVYHRIAEQKVIKCVLLSQRGNHSKIHHTKEDSGCGECSTESQRKPHEDSVYTNNFWISYHK</sequence>
<reference evidence="1 2" key="1">
    <citation type="submission" date="2018-06" db="EMBL/GenBank/DDBJ databases">
        <title>WGS assembly of Brassica rapa FPsc.</title>
        <authorList>
            <person name="Bowman J."/>
            <person name="Kohchi T."/>
            <person name="Yamato K."/>
            <person name="Jenkins J."/>
            <person name="Shu S."/>
            <person name="Ishizaki K."/>
            <person name="Yamaoka S."/>
            <person name="Nishihama R."/>
            <person name="Nakamura Y."/>
            <person name="Berger F."/>
            <person name="Adam C."/>
            <person name="Aki S."/>
            <person name="Althoff F."/>
            <person name="Araki T."/>
            <person name="Arteaga-Vazquez M."/>
            <person name="Balasubrmanian S."/>
            <person name="Bauer D."/>
            <person name="Boehm C."/>
            <person name="Briginshaw L."/>
            <person name="Caballero-Perez J."/>
            <person name="Catarino B."/>
            <person name="Chen F."/>
            <person name="Chiyoda S."/>
            <person name="Chovatia M."/>
            <person name="Davies K."/>
            <person name="Delmans M."/>
            <person name="Demura T."/>
            <person name="Dierschke T."/>
            <person name="Dolan L."/>
            <person name="Dorantes-Acosta A."/>
            <person name="Eklund D."/>
            <person name="Florent S."/>
            <person name="Flores-Sandoval E."/>
            <person name="Fujiyama A."/>
            <person name="Fukuzawa H."/>
            <person name="Galik B."/>
            <person name="Grimanelli D."/>
            <person name="Grimwood J."/>
            <person name="Grossniklaus U."/>
            <person name="Hamada T."/>
            <person name="Haseloff J."/>
            <person name="Hetherington A."/>
            <person name="Higo A."/>
            <person name="Hirakawa Y."/>
            <person name="Hundley H."/>
            <person name="Ikeda Y."/>
            <person name="Inoue K."/>
            <person name="Inoue S."/>
            <person name="Ishida S."/>
            <person name="Jia Q."/>
            <person name="Kakita M."/>
            <person name="Kanazawa T."/>
            <person name="Kawai Y."/>
            <person name="Kawashima T."/>
            <person name="Kennedy M."/>
            <person name="Kinose K."/>
            <person name="Kinoshita T."/>
            <person name="Kohara Y."/>
            <person name="Koide E."/>
            <person name="Komatsu K."/>
            <person name="Kopischke S."/>
            <person name="Kubo M."/>
            <person name="Kyozuka J."/>
            <person name="Lagercrantz U."/>
            <person name="Lin S."/>
            <person name="Lindquist E."/>
            <person name="Lipzen A."/>
            <person name="Lu C."/>
            <person name="Luna E."/>
            <person name="Martienssen R."/>
            <person name="Minamino N."/>
            <person name="Mizutani M."/>
            <person name="Mizutani M."/>
            <person name="Mochizuki N."/>
            <person name="Monte I."/>
            <person name="Mosher R."/>
            <person name="Nagasaki H."/>
            <person name="Nakagami H."/>
            <person name="Naramoto S."/>
            <person name="Nishitani K."/>
            <person name="Ohtani M."/>
            <person name="Okamoto T."/>
            <person name="Okumura M."/>
            <person name="Phillips J."/>
            <person name="Pollak B."/>
            <person name="Reinders A."/>
            <person name="Roevekamp M."/>
            <person name="Sano R."/>
            <person name="Sawa S."/>
            <person name="Schmid M."/>
            <person name="Shirakawa M."/>
            <person name="Solano R."/>
            <person name="Spunde A."/>
            <person name="Suetsugu N."/>
            <person name="Sugano S."/>
            <person name="Sugiyama A."/>
            <person name="Sun R."/>
            <person name="Suzuki Y."/>
            <person name="Takenaka M."/>
            <person name="Takezawa D."/>
            <person name="Tomogane H."/>
            <person name="Tsuzuki M."/>
            <person name="Ueda T."/>
            <person name="Umeda M."/>
            <person name="Ward J."/>
            <person name="Watanabe Y."/>
            <person name="Yazaki K."/>
            <person name="Yokoyama R."/>
            <person name="Yoshitake Y."/>
            <person name="Yotsui I."/>
            <person name="Zachgo S."/>
            <person name="Schmutz J."/>
        </authorList>
    </citation>
    <scope>NUCLEOTIDE SEQUENCE [LARGE SCALE GENOMIC DNA]</scope>
    <source>
        <strain evidence="2">cv. B-3</strain>
    </source>
</reference>
<dbReference type="Proteomes" id="UP000264353">
    <property type="component" value="Chromosome A3"/>
</dbReference>
<dbReference type="AlphaFoldDB" id="A0A397ZY30"/>
<gene>
    <name evidence="1" type="ORF">BRARA_C02435</name>
</gene>
<organism evidence="1 2">
    <name type="scientific">Brassica campestris</name>
    <name type="common">Field mustard</name>
    <dbReference type="NCBI Taxonomy" id="3711"/>
    <lineage>
        <taxon>Eukaryota</taxon>
        <taxon>Viridiplantae</taxon>
        <taxon>Streptophyta</taxon>
        <taxon>Embryophyta</taxon>
        <taxon>Tracheophyta</taxon>
        <taxon>Spermatophyta</taxon>
        <taxon>Magnoliopsida</taxon>
        <taxon>eudicotyledons</taxon>
        <taxon>Gunneridae</taxon>
        <taxon>Pentapetalae</taxon>
        <taxon>rosids</taxon>
        <taxon>malvids</taxon>
        <taxon>Brassicales</taxon>
        <taxon>Brassicaceae</taxon>
        <taxon>Brassiceae</taxon>
        <taxon>Brassica</taxon>
    </lineage>
</organism>
<protein>
    <submittedName>
        <fullName evidence="1">Uncharacterized protein</fullName>
    </submittedName>
</protein>